<dbReference type="GO" id="GO:0046872">
    <property type="term" value="F:metal ion binding"/>
    <property type="evidence" value="ECO:0007669"/>
    <property type="project" value="InterPro"/>
</dbReference>
<evidence type="ECO:0000256" key="1">
    <source>
        <dbReference type="ARBA" id="ARBA00006654"/>
    </source>
</evidence>
<protein>
    <submittedName>
        <fullName evidence="3">Bifunctional metallophosphatase/5'-nucleotidase</fullName>
    </submittedName>
</protein>
<evidence type="ECO:0000313" key="3">
    <source>
        <dbReference type="EMBL" id="MST83230.1"/>
    </source>
</evidence>
<dbReference type="Gene3D" id="3.60.21.10">
    <property type="match status" value="1"/>
</dbReference>
<dbReference type="GO" id="GO:0009166">
    <property type="term" value="P:nucleotide catabolic process"/>
    <property type="evidence" value="ECO:0007669"/>
    <property type="project" value="InterPro"/>
</dbReference>
<evidence type="ECO:0000259" key="2">
    <source>
        <dbReference type="Pfam" id="PF00149"/>
    </source>
</evidence>
<dbReference type="GO" id="GO:0000166">
    <property type="term" value="F:nucleotide binding"/>
    <property type="evidence" value="ECO:0007669"/>
    <property type="project" value="InterPro"/>
</dbReference>
<evidence type="ECO:0000313" key="4">
    <source>
        <dbReference type="Proteomes" id="UP000438914"/>
    </source>
</evidence>
<proteinExistence type="inferred from homology"/>
<dbReference type="PROSITE" id="PS00786">
    <property type="entry name" value="5_NUCLEOTIDASE_2"/>
    <property type="match status" value="1"/>
</dbReference>
<dbReference type="AlphaFoldDB" id="A0A7K0KCU1"/>
<dbReference type="InterPro" id="IPR006179">
    <property type="entry name" value="5_nucleotidase/apyrase"/>
</dbReference>
<dbReference type="EMBL" id="VUNG01000001">
    <property type="protein sequence ID" value="MST83230.1"/>
    <property type="molecule type" value="Genomic_DNA"/>
</dbReference>
<feature type="domain" description="Calcineurin-like phosphoesterase" evidence="2">
    <location>
        <begin position="29"/>
        <end position="245"/>
    </location>
</feature>
<dbReference type="InterPro" id="IPR029052">
    <property type="entry name" value="Metallo-depent_PP-like"/>
</dbReference>
<dbReference type="Proteomes" id="UP000438914">
    <property type="component" value="Unassembled WGS sequence"/>
</dbReference>
<keyword evidence="4" id="KW-1185">Reference proteome</keyword>
<reference evidence="3 4" key="1">
    <citation type="submission" date="2019-08" db="EMBL/GenBank/DDBJ databases">
        <title>In-depth cultivation of the pig gut microbiome towards novel bacterial diversity and tailored functional studies.</title>
        <authorList>
            <person name="Wylensek D."/>
            <person name="Hitch T.C.A."/>
            <person name="Clavel T."/>
        </authorList>
    </citation>
    <scope>NUCLEOTIDE SEQUENCE [LARGE SCALE GENOMIC DNA]</scope>
    <source>
        <strain evidence="3 4">LKV-178-WT-2A</strain>
    </source>
</reference>
<dbReference type="PANTHER" id="PTHR11575">
    <property type="entry name" value="5'-NUCLEOTIDASE-RELATED"/>
    <property type="match status" value="1"/>
</dbReference>
<name>A0A7K0KCU1_9BACT</name>
<dbReference type="CDD" id="cd00845">
    <property type="entry name" value="MPP_UshA_N_like"/>
    <property type="match status" value="1"/>
</dbReference>
<dbReference type="PRINTS" id="PR01607">
    <property type="entry name" value="APYRASEFAMLY"/>
</dbReference>
<comment type="caution">
    <text evidence="3">The sequence shown here is derived from an EMBL/GenBank/DDBJ whole genome shotgun (WGS) entry which is preliminary data.</text>
</comment>
<dbReference type="InterPro" id="IPR004843">
    <property type="entry name" value="Calcineurin-like_PHP"/>
</dbReference>
<sequence>MRYFSRLYIMLLLLAVSLGVDAGGRQKKLTILHTNDTHSCILPLSKNLADTALADRGGFQRRVAMLEEQRKADPQLLLFDSGDFSQGSPYYTLFKGDVEGGLMNLMHYDAGTIGNHEFDFGLENMARVFRELNFPIVCANYRFHQYGLDKIVKPYVIIKRKGLKIGVFGLSPQLEGLVDKKNYLDTEYLDPITTAQQMADELHRQKCDLVILISHLGWEEQGMGDQMVISHTRGIDLVLGGHSHTLFKTLRYVPNLDGKQIPVDQNGKNAIYVGRMVLTMK</sequence>
<organism evidence="3 4">
    <name type="scientific">Hallella mizrahii</name>
    <dbReference type="NCBI Taxonomy" id="2606637"/>
    <lineage>
        <taxon>Bacteria</taxon>
        <taxon>Pseudomonadati</taxon>
        <taxon>Bacteroidota</taxon>
        <taxon>Bacteroidia</taxon>
        <taxon>Bacteroidales</taxon>
        <taxon>Prevotellaceae</taxon>
        <taxon>Hallella</taxon>
    </lineage>
</organism>
<dbReference type="GO" id="GO:0016788">
    <property type="term" value="F:hydrolase activity, acting on ester bonds"/>
    <property type="evidence" value="ECO:0007669"/>
    <property type="project" value="InterPro"/>
</dbReference>
<comment type="similarity">
    <text evidence="1">Belongs to the 5'-nucleotidase family.</text>
</comment>
<dbReference type="SUPFAM" id="SSF56300">
    <property type="entry name" value="Metallo-dependent phosphatases"/>
    <property type="match status" value="1"/>
</dbReference>
<dbReference type="Pfam" id="PF00149">
    <property type="entry name" value="Metallophos"/>
    <property type="match status" value="1"/>
</dbReference>
<accession>A0A7K0KCU1</accession>
<gene>
    <name evidence="3" type="ORF">FYJ73_00750</name>
</gene>
<dbReference type="PANTHER" id="PTHR11575:SF24">
    <property type="entry name" value="5'-NUCLEOTIDASE"/>
    <property type="match status" value="1"/>
</dbReference>
<dbReference type="InterPro" id="IPR006146">
    <property type="entry name" value="5'-Nucleotdase_CS"/>
</dbReference>